<dbReference type="Gene3D" id="2.60.120.200">
    <property type="match status" value="1"/>
</dbReference>
<dbReference type="CDD" id="cd09000">
    <property type="entry name" value="GH43_SXA-like"/>
    <property type="match status" value="1"/>
</dbReference>
<dbReference type="EMBL" id="JAKGAS010000002">
    <property type="protein sequence ID" value="MCF2947489.1"/>
    <property type="molecule type" value="Genomic_DNA"/>
</dbReference>
<accession>A0ABS9D3I6</accession>
<evidence type="ECO:0000256" key="4">
    <source>
        <dbReference type="RuleBase" id="RU361187"/>
    </source>
</evidence>
<evidence type="ECO:0000313" key="7">
    <source>
        <dbReference type="Proteomes" id="UP001521137"/>
    </source>
</evidence>
<dbReference type="InterPro" id="IPR023296">
    <property type="entry name" value="Glyco_hydro_beta-prop_sf"/>
</dbReference>
<dbReference type="GO" id="GO:0016787">
    <property type="term" value="F:hydrolase activity"/>
    <property type="evidence" value="ECO:0007669"/>
    <property type="project" value="UniProtKB-KW"/>
</dbReference>
<keyword evidence="7" id="KW-1185">Reference proteome</keyword>
<name>A0ABS9D3I6_9ALTE</name>
<comment type="similarity">
    <text evidence="1 4">Belongs to the glycosyl hydrolase 43 family.</text>
</comment>
<evidence type="ECO:0000313" key="6">
    <source>
        <dbReference type="EMBL" id="MCF2947489.1"/>
    </source>
</evidence>
<protein>
    <submittedName>
        <fullName evidence="6">Glycoside hydrolase family 43 protein</fullName>
    </submittedName>
</protein>
<organism evidence="6 7">
    <name type="scientific">Paraglaciecola algarum</name>
    <dbReference type="NCBI Taxonomy" id="3050085"/>
    <lineage>
        <taxon>Bacteria</taxon>
        <taxon>Pseudomonadati</taxon>
        <taxon>Pseudomonadota</taxon>
        <taxon>Gammaproteobacteria</taxon>
        <taxon>Alteromonadales</taxon>
        <taxon>Alteromonadaceae</taxon>
        <taxon>Paraglaciecola</taxon>
    </lineage>
</organism>
<dbReference type="Pfam" id="PF17851">
    <property type="entry name" value="GH43_C2"/>
    <property type="match status" value="1"/>
</dbReference>
<dbReference type="InterPro" id="IPR006710">
    <property type="entry name" value="Glyco_hydro_43"/>
</dbReference>
<dbReference type="InterPro" id="IPR013320">
    <property type="entry name" value="ConA-like_dom_sf"/>
</dbReference>
<dbReference type="Proteomes" id="UP001521137">
    <property type="component" value="Unassembled WGS sequence"/>
</dbReference>
<dbReference type="SUPFAM" id="SSF75005">
    <property type="entry name" value="Arabinanase/levansucrase/invertase"/>
    <property type="match status" value="1"/>
</dbReference>
<gene>
    <name evidence="6" type="ORF">L0668_05175</name>
</gene>
<keyword evidence="3 4" id="KW-0326">Glycosidase</keyword>
<sequence>MINNPIIKGFNPDPVICRNGPDYYIATSTFEWFPGVRIYHSTNFQDWNLVAQPLNRVSQLDMHGIPDSGGVWAPCLSYQDGLFWLVYSNVKSVQSPWKCGDTFLVTAANITGPWSEPIRLKIGGFDPSLYHDTSGRKYLTYRTWGPRHHSNPHNNIVLQEYFHEQQSLSNQRKIIFTGTQRKLTEGPHIYQKDEYYYLLVAEGGTEYKHAVTVLRSKNVDGPYELHPDEIILSMIDKPFEPLQKAGHGAMIHTHSNEWYLVYLVGRPLNGRSTQTEGTKQGYCPLGRETAIDKIEWRNNWPYLVGGGQAKELIPAPSFFTPAKQTDESFIDNFDKGQLDPEWQTLRIPFNPEMGEVLTAHASLRLIGQEPLISRFDQSTIGHRWKHINFDALTSLSFKPNHEQQNAGMTMYYNTENWVYCFVDFDKTINSRSIKIIQVDNGQAQYFYYDNPILIAQAVENISIKVSVRQSVFTFYYSIDEQNWTPLKQKFAAWKLSDDYVQGKGFFTGAFVCLHCSDLSHEGIHADFHHFDYQPITISEA</sequence>
<dbReference type="PANTHER" id="PTHR42812">
    <property type="entry name" value="BETA-XYLOSIDASE"/>
    <property type="match status" value="1"/>
</dbReference>
<comment type="caution">
    <text evidence="6">The sequence shown here is derived from an EMBL/GenBank/DDBJ whole genome shotgun (WGS) entry which is preliminary data.</text>
</comment>
<dbReference type="InterPro" id="IPR041542">
    <property type="entry name" value="GH43_C2"/>
</dbReference>
<keyword evidence="2 4" id="KW-0378">Hydrolase</keyword>
<evidence type="ECO:0000256" key="2">
    <source>
        <dbReference type="ARBA" id="ARBA00022801"/>
    </source>
</evidence>
<dbReference type="PANTHER" id="PTHR42812:SF12">
    <property type="entry name" value="BETA-XYLOSIDASE-RELATED"/>
    <property type="match status" value="1"/>
</dbReference>
<evidence type="ECO:0000259" key="5">
    <source>
        <dbReference type="Pfam" id="PF17851"/>
    </source>
</evidence>
<reference evidence="6 7" key="1">
    <citation type="submission" date="2022-01" db="EMBL/GenBank/DDBJ databases">
        <title>Paraglaciecola sp. G1-23.</title>
        <authorList>
            <person name="Jin M.S."/>
            <person name="Han D.M."/>
            <person name="Kim H.M."/>
            <person name="Jeon C.O."/>
        </authorList>
    </citation>
    <scope>NUCLEOTIDE SEQUENCE [LARGE SCALE GENOMIC DNA]</scope>
    <source>
        <strain evidence="6 7">G1-23</strain>
    </source>
</reference>
<feature type="domain" description="Beta-xylosidase C-terminal Concanavalin A-like" evidence="5">
    <location>
        <begin position="331"/>
        <end position="533"/>
    </location>
</feature>
<dbReference type="Gene3D" id="2.115.10.20">
    <property type="entry name" value="Glycosyl hydrolase domain, family 43"/>
    <property type="match status" value="1"/>
</dbReference>
<evidence type="ECO:0000256" key="3">
    <source>
        <dbReference type="ARBA" id="ARBA00023295"/>
    </source>
</evidence>
<dbReference type="SUPFAM" id="SSF49899">
    <property type="entry name" value="Concanavalin A-like lectins/glucanases"/>
    <property type="match status" value="1"/>
</dbReference>
<dbReference type="InterPro" id="IPR051795">
    <property type="entry name" value="Glycosyl_Hydrlase_43"/>
</dbReference>
<evidence type="ECO:0000256" key="1">
    <source>
        <dbReference type="ARBA" id="ARBA00009865"/>
    </source>
</evidence>
<dbReference type="Pfam" id="PF04616">
    <property type="entry name" value="Glyco_hydro_43"/>
    <property type="match status" value="1"/>
</dbReference>
<proteinExistence type="inferred from homology"/>
<dbReference type="RefSeq" id="WP_235311009.1">
    <property type="nucleotide sequence ID" value="NZ_JAKGAS010000002.1"/>
</dbReference>